<dbReference type="EMBL" id="AFWH01000095">
    <property type="protein sequence ID" value="EGU44462.1"/>
    <property type="molecule type" value="Genomic_DNA"/>
</dbReference>
<dbReference type="SUPFAM" id="SSF103647">
    <property type="entry name" value="TSP type-3 repeat"/>
    <property type="match status" value="1"/>
</dbReference>
<evidence type="ECO:0000256" key="5">
    <source>
        <dbReference type="SAM" id="MobiDB-lite"/>
    </source>
</evidence>
<reference evidence="6 7" key="1">
    <citation type="journal article" date="2012" name="Int. J. Syst. Evol. Microbiol.">
        <title>Vibrio caribbeanicus sp. nov., isolated from the marine sponge Scleritoderma cyanea.</title>
        <authorList>
            <person name="Hoffmann M."/>
            <person name="Monday S.R."/>
            <person name="Allard M.W."/>
            <person name="Strain E.A."/>
            <person name="Whittaker P."/>
            <person name="Naum M."/>
            <person name="McCarthy P.J."/>
            <person name="Lopez J.V."/>
            <person name="Fischer M."/>
            <person name="Brown E.W."/>
        </authorList>
    </citation>
    <scope>NUCLEOTIDE SEQUENCE [LARGE SCALE GENOMIC DNA]</scope>
    <source>
        <strain evidence="7">CIP 102891 / ATCC 33934</strain>
    </source>
</reference>
<evidence type="ECO:0000256" key="1">
    <source>
        <dbReference type="ARBA" id="ARBA00004613"/>
    </source>
</evidence>
<organism evidence="6 7">
    <name type="scientific">Vibrio orientalis CIP 102891 = ATCC 33934</name>
    <dbReference type="NCBI Taxonomy" id="675816"/>
    <lineage>
        <taxon>Bacteria</taxon>
        <taxon>Pseudomonadati</taxon>
        <taxon>Pseudomonadota</taxon>
        <taxon>Gammaproteobacteria</taxon>
        <taxon>Vibrionales</taxon>
        <taxon>Vibrionaceae</taxon>
        <taxon>Vibrio</taxon>
        <taxon>Vibrio oreintalis group</taxon>
    </lineage>
</organism>
<accession>F9SYY0</accession>
<dbReference type="RefSeq" id="WP_004418705.1">
    <property type="nucleotide sequence ID" value="NZ_AFWH01000095.1"/>
</dbReference>
<dbReference type="PATRIC" id="fig|675816.5.peg.4094"/>
<dbReference type="InterPro" id="IPR020008">
    <property type="entry name" value="GlyGly_CTERM"/>
</dbReference>
<dbReference type="Pfam" id="PF18884">
    <property type="entry name" value="TSP3_bac"/>
    <property type="match status" value="3"/>
</dbReference>
<dbReference type="Proteomes" id="UP000002817">
    <property type="component" value="Unassembled WGS sequence"/>
</dbReference>
<feature type="non-terminal residue" evidence="6">
    <location>
        <position position="1"/>
    </location>
</feature>
<dbReference type="AlphaFoldDB" id="F9SYY0"/>
<sequence>DSDGDGVPDAIEILEGTDPNDATSFKDGDNGGLPDYAEKQLGLDATVGDDDFTKDSDGDGVPDGVEFLEGTDPNNATDFSGTDSDGDGVPDSIEQLEGTDPNDKKSVKNSDGGTLPDYLERVQGLDPLDNRDDPLPVVIDVVPPKNELSTVTVGTNGGSTSIFALGLLALLSGVRRFRGAK</sequence>
<evidence type="ECO:0000313" key="7">
    <source>
        <dbReference type="Proteomes" id="UP000002817"/>
    </source>
</evidence>
<dbReference type="GO" id="GO:0005509">
    <property type="term" value="F:calcium ion binding"/>
    <property type="evidence" value="ECO:0007669"/>
    <property type="project" value="InterPro"/>
</dbReference>
<gene>
    <name evidence="6" type="ORF">VIOR3934_14951</name>
</gene>
<name>F9SYY0_VIBOR</name>
<keyword evidence="3" id="KW-0732">Signal</keyword>
<keyword evidence="4" id="KW-0106">Calcium</keyword>
<dbReference type="InterPro" id="IPR028974">
    <property type="entry name" value="TSP_type-3_rpt"/>
</dbReference>
<proteinExistence type="predicted"/>
<evidence type="ECO:0000313" key="6">
    <source>
        <dbReference type="EMBL" id="EGU44462.1"/>
    </source>
</evidence>
<feature type="region of interest" description="Disordered" evidence="5">
    <location>
        <begin position="1"/>
        <end position="116"/>
    </location>
</feature>
<comment type="caution">
    <text evidence="6">The sequence shown here is derived from an EMBL/GenBank/DDBJ whole genome shotgun (WGS) entry which is preliminary data.</text>
</comment>
<dbReference type="OrthoDB" id="9785394at2"/>
<dbReference type="NCBIfam" id="TIGR03501">
    <property type="entry name" value="GlyGly_CTERM"/>
    <property type="match status" value="1"/>
</dbReference>
<evidence type="ECO:0000256" key="4">
    <source>
        <dbReference type="ARBA" id="ARBA00022837"/>
    </source>
</evidence>
<evidence type="ECO:0000256" key="3">
    <source>
        <dbReference type="ARBA" id="ARBA00022729"/>
    </source>
</evidence>
<dbReference type="InterPro" id="IPR059100">
    <property type="entry name" value="TSP3_bac"/>
</dbReference>
<protein>
    <submittedName>
        <fullName evidence="6">Uncharacterized protein</fullName>
    </submittedName>
</protein>
<comment type="subcellular location">
    <subcellularLocation>
        <location evidence="1">Secreted</location>
    </subcellularLocation>
</comment>
<keyword evidence="2" id="KW-0964">Secreted</keyword>
<evidence type="ECO:0000256" key="2">
    <source>
        <dbReference type="ARBA" id="ARBA00022525"/>
    </source>
</evidence>